<evidence type="ECO:0000313" key="2">
    <source>
        <dbReference type="EMBL" id="TKA28860.1"/>
    </source>
</evidence>
<sequence>MASGDHKAHFMRIPWAATLLSKPNTITRVPGSRTPKRSTEDSLFALTLKSSQTFDACICYYKRPGPSDDRIQEVSTLITIGDGLNGHPAILHGGMVAAILDESMGILQSANHERGHLLRVGKGLAQGELPPHGLGSFTAYLNVRYLKPVQTPGSLVCTARYTRQEGRKEWIEAVVKQFVAHGEDESEEVVCAIGEALFVEPKGSRL</sequence>
<dbReference type="SUPFAM" id="SSF54637">
    <property type="entry name" value="Thioesterase/thiol ester dehydrase-isomerase"/>
    <property type="match status" value="1"/>
</dbReference>
<feature type="domain" description="Thioesterase" evidence="1">
    <location>
        <begin position="90"/>
        <end position="167"/>
    </location>
</feature>
<dbReference type="AlphaFoldDB" id="A0A4U0U1Q1"/>
<dbReference type="InterPro" id="IPR052061">
    <property type="entry name" value="PTE-AB_protein"/>
</dbReference>
<reference evidence="2 3" key="1">
    <citation type="submission" date="2017-03" db="EMBL/GenBank/DDBJ databases">
        <title>Genomes of endolithic fungi from Antarctica.</title>
        <authorList>
            <person name="Coleine C."/>
            <person name="Masonjones S."/>
            <person name="Stajich J.E."/>
        </authorList>
    </citation>
    <scope>NUCLEOTIDE SEQUENCE [LARGE SCALE GENOMIC DNA]</scope>
    <source>
        <strain evidence="2 3">CCFEE 6315</strain>
    </source>
</reference>
<accession>A0A4U0U1Q1</accession>
<dbReference type="Proteomes" id="UP000308549">
    <property type="component" value="Unassembled WGS sequence"/>
</dbReference>
<proteinExistence type="predicted"/>
<dbReference type="InterPro" id="IPR006683">
    <property type="entry name" value="Thioestr_dom"/>
</dbReference>
<protein>
    <recommendedName>
        <fullName evidence="1">Thioesterase domain-containing protein</fullName>
    </recommendedName>
</protein>
<dbReference type="OrthoDB" id="506431at2759"/>
<dbReference type="InterPro" id="IPR029069">
    <property type="entry name" value="HotDog_dom_sf"/>
</dbReference>
<dbReference type="Pfam" id="PF03061">
    <property type="entry name" value="4HBT"/>
    <property type="match status" value="1"/>
</dbReference>
<evidence type="ECO:0000259" key="1">
    <source>
        <dbReference type="Pfam" id="PF03061"/>
    </source>
</evidence>
<name>A0A4U0U1Q1_9PEZI</name>
<comment type="caution">
    <text evidence="2">The sequence shown here is derived from an EMBL/GenBank/DDBJ whole genome shotgun (WGS) entry which is preliminary data.</text>
</comment>
<dbReference type="PANTHER" id="PTHR47260">
    <property type="entry name" value="UPF0644 PROTEIN PB2B4.06"/>
    <property type="match status" value="1"/>
</dbReference>
<keyword evidence="3" id="KW-1185">Reference proteome</keyword>
<gene>
    <name evidence="2" type="ORF">B0A50_03271</name>
</gene>
<dbReference type="Gene3D" id="3.10.129.10">
    <property type="entry name" value="Hotdog Thioesterase"/>
    <property type="match status" value="1"/>
</dbReference>
<dbReference type="CDD" id="cd03443">
    <property type="entry name" value="PaaI_thioesterase"/>
    <property type="match status" value="1"/>
</dbReference>
<evidence type="ECO:0000313" key="3">
    <source>
        <dbReference type="Proteomes" id="UP000308549"/>
    </source>
</evidence>
<dbReference type="PANTHER" id="PTHR47260:SF6">
    <property type="entry name" value="THIOESTERASE DOMAIN-CONTAINING PROTEIN"/>
    <property type="match status" value="1"/>
</dbReference>
<dbReference type="EMBL" id="NAJL01000016">
    <property type="protein sequence ID" value="TKA28860.1"/>
    <property type="molecule type" value="Genomic_DNA"/>
</dbReference>
<organism evidence="2 3">
    <name type="scientific">Salinomyces thailandicus</name>
    <dbReference type="NCBI Taxonomy" id="706561"/>
    <lineage>
        <taxon>Eukaryota</taxon>
        <taxon>Fungi</taxon>
        <taxon>Dikarya</taxon>
        <taxon>Ascomycota</taxon>
        <taxon>Pezizomycotina</taxon>
        <taxon>Dothideomycetes</taxon>
        <taxon>Dothideomycetidae</taxon>
        <taxon>Mycosphaerellales</taxon>
        <taxon>Teratosphaeriaceae</taxon>
        <taxon>Salinomyces</taxon>
    </lineage>
</organism>